<evidence type="ECO:0000256" key="1">
    <source>
        <dbReference type="ARBA" id="ARBA00022737"/>
    </source>
</evidence>
<keyword evidence="2" id="KW-0809">Transit peptide</keyword>
<dbReference type="PANTHER" id="PTHR47926">
    <property type="entry name" value="PENTATRICOPEPTIDE REPEAT-CONTAINING PROTEIN"/>
    <property type="match status" value="1"/>
</dbReference>
<keyword evidence="1" id="KW-0677">Repeat</keyword>
<dbReference type="Gene3D" id="1.25.40.10">
    <property type="entry name" value="Tetratricopeptide repeat domain"/>
    <property type="match status" value="5"/>
</dbReference>
<dbReference type="InterPro" id="IPR011990">
    <property type="entry name" value="TPR-like_helical_dom_sf"/>
</dbReference>
<dbReference type="FunFam" id="1.25.40.10:FF:000381">
    <property type="entry name" value="Pentatricopeptide repeat-containing protein"/>
    <property type="match status" value="1"/>
</dbReference>
<feature type="repeat" description="PPR" evidence="3">
    <location>
        <begin position="532"/>
        <end position="566"/>
    </location>
</feature>
<dbReference type="Pfam" id="PF13041">
    <property type="entry name" value="PPR_2"/>
    <property type="match status" value="3"/>
</dbReference>
<feature type="repeat" description="PPR" evidence="3">
    <location>
        <begin position="192"/>
        <end position="226"/>
    </location>
</feature>
<dbReference type="FunFam" id="1.25.40.10:FF:000158">
    <property type="entry name" value="pentatricopeptide repeat-containing protein At2g33680"/>
    <property type="match status" value="1"/>
</dbReference>
<feature type="repeat" description="PPR" evidence="3">
    <location>
        <begin position="90"/>
        <end position="124"/>
    </location>
</feature>
<dbReference type="GO" id="GO:0003723">
    <property type="term" value="F:RNA binding"/>
    <property type="evidence" value="ECO:0007669"/>
    <property type="project" value="InterPro"/>
</dbReference>
<dbReference type="PROSITE" id="PS51375">
    <property type="entry name" value="PPR"/>
    <property type="match status" value="3"/>
</dbReference>
<comment type="caution">
    <text evidence="4">The sequence shown here is derived from an EMBL/GenBank/DDBJ whole genome shotgun (WGS) entry which is preliminary data.</text>
</comment>
<evidence type="ECO:0000256" key="3">
    <source>
        <dbReference type="PROSITE-ProRule" id="PRU00708"/>
    </source>
</evidence>
<evidence type="ECO:0000313" key="5">
    <source>
        <dbReference type="Proteomes" id="UP000623129"/>
    </source>
</evidence>
<name>A0A833R927_9POAL</name>
<keyword evidence="5" id="KW-1185">Reference proteome</keyword>
<dbReference type="PANTHER" id="PTHR47926:SF471">
    <property type="entry name" value="DYW DOMAIN-CONTAINING PROTEIN"/>
    <property type="match status" value="1"/>
</dbReference>
<dbReference type="Proteomes" id="UP000623129">
    <property type="component" value="Unassembled WGS sequence"/>
</dbReference>
<dbReference type="GO" id="GO:0009451">
    <property type="term" value="P:RNA modification"/>
    <property type="evidence" value="ECO:0007669"/>
    <property type="project" value="InterPro"/>
</dbReference>
<dbReference type="EMBL" id="SWLB01000012">
    <property type="protein sequence ID" value="KAF3331986.1"/>
    <property type="molecule type" value="Genomic_DNA"/>
</dbReference>
<dbReference type="InterPro" id="IPR046960">
    <property type="entry name" value="PPR_At4g14850-like_plant"/>
</dbReference>
<dbReference type="InterPro" id="IPR002885">
    <property type="entry name" value="PPR_rpt"/>
</dbReference>
<evidence type="ECO:0000313" key="4">
    <source>
        <dbReference type="EMBL" id="KAF3331986.1"/>
    </source>
</evidence>
<dbReference type="GO" id="GO:0099402">
    <property type="term" value="P:plant organ development"/>
    <property type="evidence" value="ECO:0007669"/>
    <property type="project" value="UniProtKB-ARBA"/>
</dbReference>
<accession>A0A833R927</accession>
<reference evidence="4" key="1">
    <citation type="submission" date="2020-01" db="EMBL/GenBank/DDBJ databases">
        <title>Genome sequence of Kobresia littledalei, the first chromosome-level genome in the family Cyperaceae.</title>
        <authorList>
            <person name="Qu G."/>
        </authorList>
    </citation>
    <scope>NUCLEOTIDE SEQUENCE</scope>
    <source>
        <strain evidence="4">C.B.Clarke</strain>
        <tissue evidence="4">Leaf</tissue>
    </source>
</reference>
<sequence>MSRLCSIRPHSNAASIGISYPVVDFELIAKTIRSHAISLSIELGLSLHSHLIKVGICSDTYIANNLINMYSRFAYHSHAHNLFDEMPHKNVASWTTLISNYTRHGNAKEALRVFSNMLNHGLEVPNAHTLSIALKACALARDLEFGRFINNFIKEREIQCDTILGNTIIDMYVKCGVLSEARNFFNAFHLADTNSCNTMISGYLREGYVNEAEELFNCISPPDAVSFNTMIAGLAEIESDKALNYALLMHRRCLRFDGFTFPCVLKACGSLEFERMGRQIHCYLLKSGYGLNCHTGSALIDMYANCGNITDAIRVFEFHVNCSEEISERLPLVNSMLSGLVINRHDTLALKMVRCIHNSGIMPDFFTILNALKVCSSMEDIKLGCQGHAFIVKTGYDLDHVIGTSLLDFYAMCGRIYDALKIFKGLTCKDAMAWTCIISACVKHGSNQLAFSLFREMVTIFKIEADQYIVSCILKACSSLSWLQGGSHVHCYTIKLGFELDNIITLCLIDLYSKCGIIKDALRVFELAKTKDVACWTGMIMGCSYNGLSGKALNLFNEMMESGVRPNEITFLSLLYAFRNASLVNDACNIFENMEKNYGIRPSLEHYCCMVDVLSRAGRLDEAKNLLLNMPYNVSASMKHSLVEASLMNGGGGEFGEGFFSRDDVSGYVTLSNAYASVGLWDISANIREVMKKAGTKGAGVSWID</sequence>
<gene>
    <name evidence="4" type="ORF">FCM35_KLT03392</name>
</gene>
<dbReference type="NCBIfam" id="TIGR00756">
    <property type="entry name" value="PPR"/>
    <property type="match status" value="3"/>
</dbReference>
<protein>
    <submittedName>
        <fullName evidence="4">Pentatricopeptide repeat-containing protein</fullName>
    </submittedName>
</protein>
<dbReference type="AlphaFoldDB" id="A0A833R927"/>
<organism evidence="4 5">
    <name type="scientific">Carex littledalei</name>
    <dbReference type="NCBI Taxonomy" id="544730"/>
    <lineage>
        <taxon>Eukaryota</taxon>
        <taxon>Viridiplantae</taxon>
        <taxon>Streptophyta</taxon>
        <taxon>Embryophyta</taxon>
        <taxon>Tracheophyta</taxon>
        <taxon>Spermatophyta</taxon>
        <taxon>Magnoliopsida</taxon>
        <taxon>Liliopsida</taxon>
        <taxon>Poales</taxon>
        <taxon>Cyperaceae</taxon>
        <taxon>Cyperoideae</taxon>
        <taxon>Cariceae</taxon>
        <taxon>Carex</taxon>
        <taxon>Carex subgen. Euthyceras</taxon>
    </lineage>
</organism>
<dbReference type="OrthoDB" id="185373at2759"/>
<dbReference type="Pfam" id="PF01535">
    <property type="entry name" value="PPR"/>
    <property type="match status" value="4"/>
</dbReference>
<evidence type="ECO:0000256" key="2">
    <source>
        <dbReference type="ARBA" id="ARBA00022946"/>
    </source>
</evidence>
<proteinExistence type="predicted"/>